<gene>
    <name evidence="1" type="ORF">DPX39_090037700</name>
</gene>
<accession>A0A3L6L092</accession>
<comment type="caution">
    <text evidence="1">The sequence shown here is derived from an EMBL/GenBank/DDBJ whole genome shotgun (WGS) entry which is preliminary data.</text>
</comment>
<proteinExistence type="predicted"/>
<dbReference type="Proteomes" id="UP000266743">
    <property type="component" value="Chromosome 9"/>
</dbReference>
<dbReference type="EMBL" id="QSBY01000009">
    <property type="protein sequence ID" value="RHW70034.1"/>
    <property type="molecule type" value="Genomic_DNA"/>
</dbReference>
<dbReference type="AlphaFoldDB" id="A0A3L6L092"/>
<evidence type="ECO:0000313" key="1">
    <source>
        <dbReference type="EMBL" id="RHW70034.1"/>
    </source>
</evidence>
<reference evidence="1" key="1">
    <citation type="submission" date="2018-09" db="EMBL/GenBank/DDBJ databases">
        <title>whole genome sequence of T. equiperdum IVM-t1 strain.</title>
        <authorList>
            <person name="Suganuma K."/>
        </authorList>
    </citation>
    <scope>NUCLEOTIDE SEQUENCE [LARGE SCALE GENOMIC DNA]</scope>
    <source>
        <strain evidence="1">IVM-t1</strain>
    </source>
</reference>
<name>A0A3L6L092_9TRYP</name>
<organism evidence="1">
    <name type="scientific">Trypanosoma brucei equiperdum</name>
    <dbReference type="NCBI Taxonomy" id="630700"/>
    <lineage>
        <taxon>Eukaryota</taxon>
        <taxon>Discoba</taxon>
        <taxon>Euglenozoa</taxon>
        <taxon>Kinetoplastea</taxon>
        <taxon>Metakinetoplastina</taxon>
        <taxon>Trypanosomatida</taxon>
        <taxon>Trypanosomatidae</taxon>
        <taxon>Trypanosoma</taxon>
    </lineage>
</organism>
<protein>
    <submittedName>
        <fullName evidence="1">Uncharacterized protein</fullName>
    </submittedName>
</protein>
<sequence>MSKKTYLWSKFSLEFFIPTPYIMKGDDDAFIRVTQHLSNLRMMPRKGLNMGKCSEASGGMFEDKPVSFIAGYCNTLPRDVAQAVVSYKPPWNAWLTHTTFSGISIRFTSRRCLTKISWSERYIRRR</sequence>